<gene>
    <name evidence="3" type="ORF">jhhlp_000766</name>
</gene>
<dbReference type="VEuPathDB" id="FungiDB:jhhlp_000766"/>
<proteinExistence type="predicted"/>
<protein>
    <recommendedName>
        <fullName evidence="5">Kelch repeat protein</fullName>
    </recommendedName>
</protein>
<dbReference type="Gene3D" id="2.120.10.80">
    <property type="entry name" value="Kelch-type beta propeller"/>
    <property type="match status" value="2"/>
</dbReference>
<dbReference type="STRING" id="41688.A0A2N3NJH1"/>
<dbReference type="PANTHER" id="PTHR47435:SF4">
    <property type="entry name" value="KELCH REPEAT PROTEIN (AFU_ORTHOLOGUE AFUA_5G12780)"/>
    <property type="match status" value="1"/>
</dbReference>
<organism evidence="3 4">
    <name type="scientific">Lomentospora prolificans</name>
    <dbReference type="NCBI Taxonomy" id="41688"/>
    <lineage>
        <taxon>Eukaryota</taxon>
        <taxon>Fungi</taxon>
        <taxon>Dikarya</taxon>
        <taxon>Ascomycota</taxon>
        <taxon>Pezizomycotina</taxon>
        <taxon>Sordariomycetes</taxon>
        <taxon>Hypocreomycetidae</taxon>
        <taxon>Microascales</taxon>
        <taxon>Microascaceae</taxon>
        <taxon>Lomentospora</taxon>
    </lineage>
</organism>
<dbReference type="SUPFAM" id="SSF117281">
    <property type="entry name" value="Kelch motif"/>
    <property type="match status" value="1"/>
</dbReference>
<dbReference type="InterPro" id="IPR015915">
    <property type="entry name" value="Kelch-typ_b-propeller"/>
</dbReference>
<name>A0A2N3NJH1_9PEZI</name>
<comment type="caution">
    <text evidence="3">The sequence shown here is derived from an EMBL/GenBank/DDBJ whole genome shotgun (WGS) entry which is preliminary data.</text>
</comment>
<dbReference type="EMBL" id="NLAX01000003">
    <property type="protein sequence ID" value="PKS12558.1"/>
    <property type="molecule type" value="Genomic_DNA"/>
</dbReference>
<evidence type="ECO:0000256" key="2">
    <source>
        <dbReference type="ARBA" id="ARBA00023004"/>
    </source>
</evidence>
<dbReference type="Pfam" id="PF24681">
    <property type="entry name" value="Kelch_KLHDC2_KLHL20_DRC7"/>
    <property type="match status" value="1"/>
</dbReference>
<keyword evidence="1" id="KW-0677">Repeat</keyword>
<dbReference type="Proteomes" id="UP000233524">
    <property type="component" value="Unassembled WGS sequence"/>
</dbReference>
<dbReference type="AlphaFoldDB" id="A0A2N3NJH1"/>
<dbReference type="OrthoDB" id="10250130at2759"/>
<keyword evidence="4" id="KW-1185">Reference proteome</keyword>
<sequence length="339" mass="36960">MSIKHLANWTRITSSVRLYRSSHAVSVVGQKAFIFGGELVPRQPVDNRLDVVQLGSEREYGAETLPESSEAPSPRVGAHSTTIGGDIYLFSGRGGLEMRPIEENGAIWCYKVANSRWELIKPSDASAPFPKGRSYHCTASDGVDSIFIHSGCPETGRLGDLWSFSISDKAWKELPSAPGPSRGGASIAFNNRKIYRINGFDGKTEQGGSVDVFDLGTSSWSSITYKPDGVNGPEARSVSTLVPVTVQDKVYLVTMFGERDPSALGHAGAGKMLSDVWAFDVEQSVWRKLEVRGDRPDARGWFDADVAKDEMGNDVIVIHGGLAEDNKRLGDVWKMTFSD</sequence>
<dbReference type="GO" id="GO:0019760">
    <property type="term" value="P:glucosinolate metabolic process"/>
    <property type="evidence" value="ECO:0007669"/>
    <property type="project" value="UniProtKB-ARBA"/>
</dbReference>
<dbReference type="PANTHER" id="PTHR47435">
    <property type="entry name" value="KELCH REPEAT PROTEIN (AFU_ORTHOLOGUE AFUA_5G12780)"/>
    <property type="match status" value="1"/>
</dbReference>
<evidence type="ECO:0008006" key="5">
    <source>
        <dbReference type="Google" id="ProtNLM"/>
    </source>
</evidence>
<keyword evidence="2" id="KW-0408">Iron</keyword>
<evidence type="ECO:0000313" key="4">
    <source>
        <dbReference type="Proteomes" id="UP000233524"/>
    </source>
</evidence>
<reference evidence="3 4" key="1">
    <citation type="journal article" date="2017" name="G3 (Bethesda)">
        <title>First Draft Genome Sequence of the Pathogenic Fungus Lomentospora prolificans (Formerly Scedosporium prolificans).</title>
        <authorList>
            <person name="Luo R."/>
            <person name="Zimin A."/>
            <person name="Workman R."/>
            <person name="Fan Y."/>
            <person name="Pertea G."/>
            <person name="Grossman N."/>
            <person name="Wear M.P."/>
            <person name="Jia B."/>
            <person name="Miller H."/>
            <person name="Casadevall A."/>
            <person name="Timp W."/>
            <person name="Zhang S.X."/>
            <person name="Salzberg S.L."/>
        </authorList>
    </citation>
    <scope>NUCLEOTIDE SEQUENCE [LARGE SCALE GENOMIC DNA]</scope>
    <source>
        <strain evidence="3 4">JHH-5317</strain>
    </source>
</reference>
<dbReference type="InParanoid" id="A0A2N3NJH1"/>
<accession>A0A2N3NJH1</accession>
<evidence type="ECO:0000256" key="1">
    <source>
        <dbReference type="ARBA" id="ARBA00022737"/>
    </source>
</evidence>
<evidence type="ECO:0000313" key="3">
    <source>
        <dbReference type="EMBL" id="PKS12558.1"/>
    </source>
</evidence>